<evidence type="ECO:0000313" key="3">
    <source>
        <dbReference type="Proteomes" id="UP001224775"/>
    </source>
</evidence>
<protein>
    <submittedName>
        <fullName evidence="2">Uncharacterized protein</fullName>
    </submittedName>
</protein>
<reference evidence="2" key="1">
    <citation type="submission" date="2023-06" db="EMBL/GenBank/DDBJ databases">
        <title>Survivors Of The Sea: Transcriptome response of Skeletonema marinoi to long-term dormancy.</title>
        <authorList>
            <person name="Pinder M.I.M."/>
            <person name="Kourtchenko O."/>
            <person name="Robertson E.K."/>
            <person name="Larsson T."/>
            <person name="Maumus F."/>
            <person name="Osuna-Cruz C.M."/>
            <person name="Vancaester E."/>
            <person name="Stenow R."/>
            <person name="Vandepoele K."/>
            <person name="Ploug H."/>
            <person name="Bruchert V."/>
            <person name="Godhe A."/>
            <person name="Topel M."/>
        </authorList>
    </citation>
    <scope>NUCLEOTIDE SEQUENCE</scope>
    <source>
        <strain evidence="2">R05AC</strain>
    </source>
</reference>
<dbReference type="Proteomes" id="UP001224775">
    <property type="component" value="Unassembled WGS sequence"/>
</dbReference>
<dbReference type="SUPFAM" id="SSF69318">
    <property type="entry name" value="Integrin alpha N-terminal domain"/>
    <property type="match status" value="1"/>
</dbReference>
<comment type="caution">
    <text evidence="2">The sequence shown here is derived from an EMBL/GenBank/DDBJ whole genome shotgun (WGS) entry which is preliminary data.</text>
</comment>
<feature type="signal peptide" evidence="1">
    <location>
        <begin position="1"/>
        <end position="20"/>
    </location>
</feature>
<proteinExistence type="predicted"/>
<dbReference type="InterPro" id="IPR028994">
    <property type="entry name" value="Integrin_alpha_N"/>
</dbReference>
<keyword evidence="1" id="KW-0732">Signal</keyword>
<sequence>MKMSAAAATILLARALYSAAHKERLEEPISQILETPFLGQHVGLAIFDINNDGAPDLLFAAGRHWVDQSYALINLGPVFNTDGDFEGLKFSAALPIGPPGGYYQIDAAPSSRTTLSSDNVTHHTMVLLVGGTCHDDTPTQYGSCVMEENTPARLLEVGVSDGCNIQNPDMECMLEWELVWEDPHARGDRNGGFAYFQNSVHPSIALLGQGGVEIYHYPYQQDKSSLVDMNDDDFRIPAPTKIDPRSDFSRYAGFASSKTLLGGAIAAGRRSDYDPPQVDSKGRVKRLNLLVYKDQQSSSPSKTFETYFLPSNISGEPYPGNTSISIQSTNYQFDDIDGDGVEDLLEATFLYSSQRVRGHPLPQRIHFLNEKGHVKKTLVVHESEEGDAGRSVTTGQIFLDSVLPDVVFASANGIVTVFANLGVDESGAFRGLEQRHQFSAKNPQCQVRDVAVVPMAQSDGDNQCWIGLVTAVACPFEKPKPKFLGENEIFYIKGSCGGENSAISRINDWTGQEVIRETIETG</sequence>
<dbReference type="EMBL" id="JATAAI010000003">
    <property type="protein sequence ID" value="KAK1747184.1"/>
    <property type="molecule type" value="Genomic_DNA"/>
</dbReference>
<name>A0AAD8YKH0_9STRA</name>
<feature type="chain" id="PRO_5042074925" evidence="1">
    <location>
        <begin position="21"/>
        <end position="522"/>
    </location>
</feature>
<evidence type="ECO:0000313" key="2">
    <source>
        <dbReference type="EMBL" id="KAK1747184.1"/>
    </source>
</evidence>
<accession>A0AAD8YKH0</accession>
<gene>
    <name evidence="2" type="ORF">QTG54_002528</name>
</gene>
<dbReference type="AlphaFoldDB" id="A0AAD8YKH0"/>
<keyword evidence="3" id="KW-1185">Reference proteome</keyword>
<evidence type="ECO:0000256" key="1">
    <source>
        <dbReference type="SAM" id="SignalP"/>
    </source>
</evidence>
<organism evidence="2 3">
    <name type="scientific">Skeletonema marinoi</name>
    <dbReference type="NCBI Taxonomy" id="267567"/>
    <lineage>
        <taxon>Eukaryota</taxon>
        <taxon>Sar</taxon>
        <taxon>Stramenopiles</taxon>
        <taxon>Ochrophyta</taxon>
        <taxon>Bacillariophyta</taxon>
        <taxon>Coscinodiscophyceae</taxon>
        <taxon>Thalassiosirophycidae</taxon>
        <taxon>Thalassiosirales</taxon>
        <taxon>Skeletonemataceae</taxon>
        <taxon>Skeletonema</taxon>
        <taxon>Skeletonema marinoi-dohrnii complex</taxon>
    </lineage>
</organism>